<evidence type="ECO:0000313" key="1">
    <source>
        <dbReference type="EMBL" id="MCI93930.1"/>
    </source>
</evidence>
<keyword evidence="2" id="KW-1185">Reference proteome</keyword>
<sequence length="34" mass="3627">FAAGGGFDWADELSSEFWVGMTAMVEQKVKGGCD</sequence>
<protein>
    <submittedName>
        <fullName evidence="1">Uncharacterized protein</fullName>
    </submittedName>
</protein>
<reference evidence="1 2" key="1">
    <citation type="journal article" date="2018" name="Front. Plant Sci.">
        <title>Red Clover (Trifolium pratense) and Zigzag Clover (T. medium) - A Picture of Genomic Similarities and Differences.</title>
        <authorList>
            <person name="Dluhosova J."/>
            <person name="Istvanek J."/>
            <person name="Nedelnik J."/>
            <person name="Repkova J."/>
        </authorList>
    </citation>
    <scope>NUCLEOTIDE SEQUENCE [LARGE SCALE GENOMIC DNA]</scope>
    <source>
        <strain evidence="2">cv. 10/8</strain>
        <tissue evidence="1">Leaf</tissue>
    </source>
</reference>
<name>A0A392W5I9_9FABA</name>
<feature type="non-terminal residue" evidence="1">
    <location>
        <position position="1"/>
    </location>
</feature>
<dbReference type="EMBL" id="LXQA011342730">
    <property type="protein sequence ID" value="MCI93930.1"/>
    <property type="molecule type" value="Genomic_DNA"/>
</dbReference>
<proteinExistence type="predicted"/>
<comment type="caution">
    <text evidence="1">The sequence shown here is derived from an EMBL/GenBank/DDBJ whole genome shotgun (WGS) entry which is preliminary data.</text>
</comment>
<evidence type="ECO:0000313" key="2">
    <source>
        <dbReference type="Proteomes" id="UP000265520"/>
    </source>
</evidence>
<accession>A0A392W5I9</accession>
<dbReference type="AlphaFoldDB" id="A0A392W5I9"/>
<organism evidence="1 2">
    <name type="scientific">Trifolium medium</name>
    <dbReference type="NCBI Taxonomy" id="97028"/>
    <lineage>
        <taxon>Eukaryota</taxon>
        <taxon>Viridiplantae</taxon>
        <taxon>Streptophyta</taxon>
        <taxon>Embryophyta</taxon>
        <taxon>Tracheophyta</taxon>
        <taxon>Spermatophyta</taxon>
        <taxon>Magnoliopsida</taxon>
        <taxon>eudicotyledons</taxon>
        <taxon>Gunneridae</taxon>
        <taxon>Pentapetalae</taxon>
        <taxon>rosids</taxon>
        <taxon>fabids</taxon>
        <taxon>Fabales</taxon>
        <taxon>Fabaceae</taxon>
        <taxon>Papilionoideae</taxon>
        <taxon>50 kb inversion clade</taxon>
        <taxon>NPAAA clade</taxon>
        <taxon>Hologalegina</taxon>
        <taxon>IRL clade</taxon>
        <taxon>Trifolieae</taxon>
        <taxon>Trifolium</taxon>
    </lineage>
</organism>
<dbReference type="Proteomes" id="UP000265520">
    <property type="component" value="Unassembled WGS sequence"/>
</dbReference>